<keyword evidence="1" id="KW-0472">Membrane</keyword>
<keyword evidence="3" id="KW-1185">Reference proteome</keyword>
<comment type="caution">
    <text evidence="2">The sequence shown here is derived from an EMBL/GenBank/DDBJ whole genome shotgun (WGS) entry which is preliminary data.</text>
</comment>
<protein>
    <submittedName>
        <fullName evidence="2">Uncharacterized protein</fullName>
    </submittedName>
</protein>
<gene>
    <name evidence="2" type="ORF">EYF80_053140</name>
</gene>
<evidence type="ECO:0000256" key="1">
    <source>
        <dbReference type="SAM" id="Phobius"/>
    </source>
</evidence>
<keyword evidence="1" id="KW-0812">Transmembrane</keyword>
<sequence length="206" mass="23356">MPQSLVIGSRGPQFLYSEGLPEIHFQLSMELRYSPIQPLIKSRYDDETDPGLSDPRARQSLSHIDTVHQVQSNQVAVVLLAVPSRLGPVQFLRWAVDCHAYGERVHAASGDEQEGEREQVLRARSRLHDKSKHVVCLQNRQEPRSLLSGVELPLCSYSIYLVPPTLTQRGPLHASPRFTVLITIFVIVLYSKLRERRCFMFDNIGG</sequence>
<keyword evidence="1" id="KW-1133">Transmembrane helix</keyword>
<name>A0A4Z2F6M5_9TELE</name>
<evidence type="ECO:0000313" key="2">
    <source>
        <dbReference type="EMBL" id="TNN36705.1"/>
    </source>
</evidence>
<organism evidence="2 3">
    <name type="scientific">Liparis tanakae</name>
    <name type="common">Tanaka's snailfish</name>
    <dbReference type="NCBI Taxonomy" id="230148"/>
    <lineage>
        <taxon>Eukaryota</taxon>
        <taxon>Metazoa</taxon>
        <taxon>Chordata</taxon>
        <taxon>Craniata</taxon>
        <taxon>Vertebrata</taxon>
        <taxon>Euteleostomi</taxon>
        <taxon>Actinopterygii</taxon>
        <taxon>Neopterygii</taxon>
        <taxon>Teleostei</taxon>
        <taxon>Neoteleostei</taxon>
        <taxon>Acanthomorphata</taxon>
        <taxon>Eupercaria</taxon>
        <taxon>Perciformes</taxon>
        <taxon>Cottioidei</taxon>
        <taxon>Cottales</taxon>
        <taxon>Liparidae</taxon>
        <taxon>Liparis</taxon>
    </lineage>
</organism>
<dbReference type="Proteomes" id="UP000314294">
    <property type="component" value="Unassembled WGS sequence"/>
</dbReference>
<accession>A0A4Z2F6M5</accession>
<dbReference type="EMBL" id="SRLO01001583">
    <property type="protein sequence ID" value="TNN36705.1"/>
    <property type="molecule type" value="Genomic_DNA"/>
</dbReference>
<reference evidence="2 3" key="1">
    <citation type="submission" date="2019-03" db="EMBL/GenBank/DDBJ databases">
        <title>First draft genome of Liparis tanakae, snailfish: a comprehensive survey of snailfish specific genes.</title>
        <authorList>
            <person name="Kim W."/>
            <person name="Song I."/>
            <person name="Jeong J.-H."/>
            <person name="Kim D."/>
            <person name="Kim S."/>
            <person name="Ryu S."/>
            <person name="Song J.Y."/>
            <person name="Lee S.K."/>
        </authorList>
    </citation>
    <scope>NUCLEOTIDE SEQUENCE [LARGE SCALE GENOMIC DNA]</scope>
    <source>
        <tissue evidence="2">Muscle</tissue>
    </source>
</reference>
<dbReference type="AlphaFoldDB" id="A0A4Z2F6M5"/>
<proteinExistence type="predicted"/>
<feature type="transmembrane region" description="Helical" evidence="1">
    <location>
        <begin position="174"/>
        <end position="191"/>
    </location>
</feature>
<evidence type="ECO:0000313" key="3">
    <source>
        <dbReference type="Proteomes" id="UP000314294"/>
    </source>
</evidence>